<dbReference type="PIRSF" id="PIRSF000127">
    <property type="entry name" value="Xanthine_DH"/>
    <property type="match status" value="1"/>
</dbReference>
<dbReference type="InterPro" id="IPR046867">
    <property type="entry name" value="AldOxase/xan_DH_MoCoBD2"/>
</dbReference>
<evidence type="ECO:0000313" key="6">
    <source>
        <dbReference type="EMBL" id="HDX33369.1"/>
    </source>
</evidence>
<dbReference type="PROSITE" id="PS00197">
    <property type="entry name" value="2FE2S_FER_1"/>
    <property type="match status" value="1"/>
</dbReference>
<keyword evidence="2" id="KW-0479">Metal-binding</keyword>
<accession>A0A7C1K1H2</accession>
<keyword evidence="4" id="KW-0408">Iron</keyword>
<dbReference type="Gene3D" id="1.10.150.120">
    <property type="entry name" value="[2Fe-2S]-binding domain"/>
    <property type="match status" value="1"/>
</dbReference>
<name>A0A7C1K1H2_9CHLR</name>
<dbReference type="PANTHER" id="PTHR11908">
    <property type="entry name" value="XANTHINE DEHYDROGENASE"/>
    <property type="match status" value="1"/>
</dbReference>
<dbReference type="SUPFAM" id="SSF56003">
    <property type="entry name" value="Molybdenum cofactor-binding domain"/>
    <property type="match status" value="1"/>
</dbReference>
<dbReference type="InterPro" id="IPR036010">
    <property type="entry name" value="2Fe-2S_ferredoxin-like_sf"/>
</dbReference>
<feature type="domain" description="2Fe-2S ferredoxin-type" evidence="5">
    <location>
        <begin position="2"/>
        <end position="78"/>
    </location>
</feature>
<dbReference type="InterPro" id="IPR008274">
    <property type="entry name" value="AldOxase/xan_DH_MoCoBD1"/>
</dbReference>
<dbReference type="SMART" id="SM01008">
    <property type="entry name" value="Ald_Xan_dh_C"/>
    <property type="match status" value="1"/>
</dbReference>
<dbReference type="PROSITE" id="PS51085">
    <property type="entry name" value="2FE2S_FER_2"/>
    <property type="match status" value="1"/>
</dbReference>
<dbReference type="SUPFAM" id="SSF54665">
    <property type="entry name" value="CO dehydrogenase molybdoprotein N-domain-like"/>
    <property type="match status" value="1"/>
</dbReference>
<evidence type="ECO:0000256" key="3">
    <source>
        <dbReference type="ARBA" id="ARBA00023002"/>
    </source>
</evidence>
<dbReference type="SUPFAM" id="SSF54292">
    <property type="entry name" value="2Fe-2S ferredoxin-like"/>
    <property type="match status" value="1"/>
</dbReference>
<dbReference type="GO" id="GO:0016491">
    <property type="term" value="F:oxidoreductase activity"/>
    <property type="evidence" value="ECO:0007669"/>
    <property type="project" value="UniProtKB-KW"/>
</dbReference>
<dbReference type="InterPro" id="IPR012675">
    <property type="entry name" value="Beta-grasp_dom_sf"/>
</dbReference>
<dbReference type="CDD" id="cd00207">
    <property type="entry name" value="fer2"/>
    <property type="match status" value="1"/>
</dbReference>
<gene>
    <name evidence="6" type="ORF">ENQ20_18080</name>
</gene>
<reference evidence="6" key="1">
    <citation type="journal article" date="2020" name="mSystems">
        <title>Genome- and Community-Level Interaction Insights into Carbon Utilization and Element Cycling Functions of Hydrothermarchaeota in Hydrothermal Sediment.</title>
        <authorList>
            <person name="Zhou Z."/>
            <person name="Liu Y."/>
            <person name="Xu W."/>
            <person name="Pan J."/>
            <person name="Luo Z.H."/>
            <person name="Li M."/>
        </authorList>
    </citation>
    <scope>NUCLEOTIDE SEQUENCE [LARGE SCALE GENOMIC DNA]</scope>
    <source>
        <strain evidence="6">SpSt-289</strain>
    </source>
</reference>
<protein>
    <submittedName>
        <fullName evidence="6">2Fe-2S iron-sulfur cluster binding domain-containing protein</fullName>
    </submittedName>
</protein>
<dbReference type="InterPro" id="IPR037165">
    <property type="entry name" value="AldOxase/xan_DH_Mopterin-bd_sf"/>
</dbReference>
<dbReference type="InterPro" id="IPR006058">
    <property type="entry name" value="2Fe2S_fd_BS"/>
</dbReference>
<dbReference type="InterPro" id="IPR002888">
    <property type="entry name" value="2Fe-2S-bd"/>
</dbReference>
<dbReference type="GO" id="GO:0051537">
    <property type="term" value="F:2 iron, 2 sulfur cluster binding"/>
    <property type="evidence" value="ECO:0007669"/>
    <property type="project" value="InterPro"/>
</dbReference>
<dbReference type="EMBL" id="DSMG01000191">
    <property type="protein sequence ID" value="HDX33369.1"/>
    <property type="molecule type" value="Genomic_DNA"/>
</dbReference>
<dbReference type="Pfam" id="PF01799">
    <property type="entry name" value="Fer2_2"/>
    <property type="match status" value="1"/>
</dbReference>
<evidence type="ECO:0000259" key="5">
    <source>
        <dbReference type="PROSITE" id="PS51085"/>
    </source>
</evidence>
<dbReference type="Pfam" id="PF00111">
    <property type="entry name" value="Fer2"/>
    <property type="match status" value="1"/>
</dbReference>
<dbReference type="InterPro" id="IPR000674">
    <property type="entry name" value="Ald_Oxase/Xan_DH_a/b"/>
</dbReference>
<dbReference type="InterPro" id="IPR016208">
    <property type="entry name" value="Ald_Oxase/xanthine_DH-like"/>
</dbReference>
<dbReference type="InterPro" id="IPR036884">
    <property type="entry name" value="2Fe-2S-bd_dom_sf"/>
</dbReference>
<proteinExistence type="inferred from homology"/>
<dbReference type="Pfam" id="PF01315">
    <property type="entry name" value="Ald_Xan_dh_C"/>
    <property type="match status" value="1"/>
</dbReference>
<dbReference type="InterPro" id="IPR001041">
    <property type="entry name" value="2Fe-2S_ferredoxin-type"/>
</dbReference>
<dbReference type="Gene3D" id="3.30.365.10">
    <property type="entry name" value="Aldehyde oxidase/xanthine dehydrogenase, molybdopterin binding domain"/>
    <property type="match status" value="4"/>
</dbReference>
<dbReference type="GO" id="GO:0005506">
    <property type="term" value="F:iron ion binding"/>
    <property type="evidence" value="ECO:0007669"/>
    <property type="project" value="InterPro"/>
</dbReference>
<comment type="similarity">
    <text evidence="1">Belongs to the xanthine dehydrogenase family.</text>
</comment>
<organism evidence="6">
    <name type="scientific">Caldilinea aerophila</name>
    <dbReference type="NCBI Taxonomy" id="133453"/>
    <lineage>
        <taxon>Bacteria</taxon>
        <taxon>Bacillati</taxon>
        <taxon>Chloroflexota</taxon>
        <taxon>Caldilineae</taxon>
        <taxon>Caldilineales</taxon>
        <taxon>Caldilineaceae</taxon>
        <taxon>Caldilinea</taxon>
    </lineage>
</organism>
<evidence type="ECO:0000256" key="2">
    <source>
        <dbReference type="ARBA" id="ARBA00022723"/>
    </source>
</evidence>
<comment type="caution">
    <text evidence="6">The sequence shown here is derived from an EMBL/GenBank/DDBJ whole genome shotgun (WGS) entry which is preliminary data.</text>
</comment>
<evidence type="ECO:0000256" key="4">
    <source>
        <dbReference type="ARBA" id="ARBA00023004"/>
    </source>
</evidence>
<dbReference type="Gene3D" id="3.10.20.30">
    <property type="match status" value="1"/>
</dbReference>
<dbReference type="Pfam" id="PF20256">
    <property type="entry name" value="MoCoBD_2"/>
    <property type="match status" value="1"/>
</dbReference>
<evidence type="ECO:0000256" key="1">
    <source>
        <dbReference type="ARBA" id="ARBA00006849"/>
    </source>
</evidence>
<dbReference type="SUPFAM" id="SSF47741">
    <property type="entry name" value="CO dehydrogenase ISP C-domain like"/>
    <property type="match status" value="1"/>
</dbReference>
<dbReference type="PANTHER" id="PTHR11908:SF157">
    <property type="entry name" value="XANTHINE DEHYDROGENASE SUBUNIT D-RELATED"/>
    <property type="match status" value="1"/>
</dbReference>
<dbReference type="Pfam" id="PF02738">
    <property type="entry name" value="MoCoBD_1"/>
    <property type="match status" value="1"/>
</dbReference>
<keyword evidence="3" id="KW-0560">Oxidoreductase</keyword>
<sequence>MPTLTMTVNGVPYTLDVPANRFLAEVLRYDLKLTGVKIGCNEAECGACTVLVNGRSVDSCIFPAFKAQGAEVLTIEGLAATWRTEQASSLNPQPPENGNHEAELEALHPLQEAFVRYGATQCGFCTPGFIMQAKTLLDANPNPTDEEIKHCLKDTYCRCTGYVSIINAIKAAAEKMRTGQMPEPSLPEHVEPLHYVGQPLPRPDAIDKVTGRALYADDYWFEGMLYGATLRSEHPHARILRIDTSAAEALPGVWCVLTQKDVPGELRHGLVEQDWPVFAGGDYPARYVGDPIALVVAETNELAHDALKLIRVEYEVLPAVTDPVTARRPDAPVLHPDRPDGNLLKHIKVRHGDVEAGFAAADVVVERTYRTPMTEHAFLEPECSIGVPAGWNDPRFGYHDKLTVYVGSQIPYADRDQVARCLGLPKEAVRIKGTVMGGGFGGKEDIAGQIHAALAAQVTGRPVKILYTREESLRFHPKRHPTIIRIKTGARRDGTITAVEAELYGDSGAYASLGEKVMTRATTHATGPYVVGSAKIDCYAMYTNNAPCGAFRGFGVTQSAFAVESNMDIVAEALGMDPIEFRRKNAMRVGAVTATGQVLRESVGLLTCLEKVEQAIREWWQAFEREDNRAGEQENGGAPALHQRPANLFTPVRIGNKVYAWGVAAGYKNTGLGGGAPDKSEAEIEVFPNGRAEIRTSSAEMGQNLIGVLAACTAEELGLPIRNVNVLVMDTDLTPDGGPTTASRQTYLSGNAARLAARAMRERLQGVVAEKFDVPPEVIAFHEGLAYVDEARLAAVRGGGQGKQNGSHRALQRSQPALSQSRSISFAEAVKLLIEEGQSPKLRYEYWAPKTQPLGTGGDMHFAFSYAVHAALVSVDTETGEVAVERVVSAHDVGRAINPLSLLGQIEGGIVMGIGNALTEHYIVENGVPWTQHLGQYKMPGIKHTPQMCNFIVEDPTAEGPYGAKGVGEISSIPISPAITNAIYNAVGVRCLALPIDQDALLLAMKRGVRELDRRWGDPPIR</sequence>
<dbReference type="InterPro" id="IPR036856">
    <property type="entry name" value="Ald_Oxase/Xan_DH_a/b_sf"/>
</dbReference>
<dbReference type="Gene3D" id="3.90.1170.50">
    <property type="entry name" value="Aldehyde oxidase/xanthine dehydrogenase, a/b hammerhead"/>
    <property type="match status" value="1"/>
</dbReference>
<dbReference type="AlphaFoldDB" id="A0A7C1K1H2"/>